<name>A0A0R0B698_9GAMM</name>
<dbReference type="Proteomes" id="UP000051802">
    <property type="component" value="Unassembled WGS sequence"/>
</dbReference>
<evidence type="ECO:0000256" key="1">
    <source>
        <dbReference type="SAM" id="Phobius"/>
    </source>
</evidence>
<dbReference type="EMBL" id="LLXU01000005">
    <property type="protein sequence ID" value="KRG48980.1"/>
    <property type="molecule type" value="Genomic_DNA"/>
</dbReference>
<dbReference type="STRING" id="676599.ARC20_17145"/>
<feature type="transmembrane region" description="Helical" evidence="1">
    <location>
        <begin position="44"/>
        <end position="61"/>
    </location>
</feature>
<proteinExistence type="predicted"/>
<keyword evidence="1" id="KW-0472">Membrane</keyword>
<dbReference type="AlphaFoldDB" id="A0A0R0B698"/>
<evidence type="ECO:0000313" key="3">
    <source>
        <dbReference type="Proteomes" id="UP000051802"/>
    </source>
</evidence>
<evidence type="ECO:0000313" key="2">
    <source>
        <dbReference type="EMBL" id="KRG48980.1"/>
    </source>
</evidence>
<gene>
    <name evidence="2" type="ORF">ARC20_17145</name>
</gene>
<feature type="transmembrane region" description="Helical" evidence="1">
    <location>
        <begin position="73"/>
        <end position="92"/>
    </location>
</feature>
<protein>
    <submittedName>
        <fullName evidence="2">Uncharacterized protein</fullName>
    </submittedName>
</protein>
<reference evidence="2 3" key="1">
    <citation type="submission" date="2015-10" db="EMBL/GenBank/DDBJ databases">
        <title>Genome sequencing and analysis of members of genus Stenotrophomonas.</title>
        <authorList>
            <person name="Patil P.P."/>
            <person name="Midha S."/>
            <person name="Patil P.B."/>
        </authorList>
    </citation>
    <scope>NUCLEOTIDE SEQUENCE [LARGE SCALE GENOMIC DNA]</scope>
    <source>
        <strain evidence="2 3">JCM 16536</strain>
    </source>
</reference>
<accession>A0A0R0B698</accession>
<sequence>MAIITAAIDGYRDAKTGRTPYFHKLVHGGRHGTRVETFREGFTAVARILLLGVAMDVIYQLKVFGSFSHPLETPVIAIALAFIPYLLLRGPIARLVRRWRQRHGQP</sequence>
<organism evidence="2 3">
    <name type="scientific">Stenotrophomonas panacihumi</name>
    <dbReference type="NCBI Taxonomy" id="676599"/>
    <lineage>
        <taxon>Bacteria</taxon>
        <taxon>Pseudomonadati</taxon>
        <taxon>Pseudomonadota</taxon>
        <taxon>Gammaproteobacteria</taxon>
        <taxon>Lysobacterales</taxon>
        <taxon>Lysobacteraceae</taxon>
        <taxon>Stenotrophomonas</taxon>
    </lineage>
</organism>
<keyword evidence="3" id="KW-1185">Reference proteome</keyword>
<keyword evidence="1" id="KW-0812">Transmembrane</keyword>
<keyword evidence="1" id="KW-1133">Transmembrane helix</keyword>
<comment type="caution">
    <text evidence="2">The sequence shown here is derived from an EMBL/GenBank/DDBJ whole genome shotgun (WGS) entry which is preliminary data.</text>
</comment>